<feature type="compositionally biased region" description="Acidic residues" evidence="1">
    <location>
        <begin position="52"/>
        <end position="65"/>
    </location>
</feature>
<keyword evidence="2" id="KW-0732">Signal</keyword>
<evidence type="ECO:0000313" key="4">
    <source>
        <dbReference type="Proteomes" id="UP001321498"/>
    </source>
</evidence>
<evidence type="ECO:0000256" key="1">
    <source>
        <dbReference type="SAM" id="MobiDB-lite"/>
    </source>
</evidence>
<dbReference type="RefSeq" id="WP_286277827.1">
    <property type="nucleotide sequence ID" value="NZ_AP027731.1"/>
</dbReference>
<dbReference type="Proteomes" id="UP001321498">
    <property type="component" value="Chromosome"/>
</dbReference>
<feature type="compositionally biased region" description="Low complexity" evidence="1">
    <location>
        <begin position="66"/>
        <end position="88"/>
    </location>
</feature>
<name>A0ABN6XHS0_9MICO</name>
<feature type="compositionally biased region" description="Low complexity" evidence="1">
    <location>
        <begin position="159"/>
        <end position="175"/>
    </location>
</feature>
<dbReference type="EMBL" id="AP027731">
    <property type="protein sequence ID" value="BDZ44360.1"/>
    <property type="molecule type" value="Genomic_DNA"/>
</dbReference>
<evidence type="ECO:0000313" key="3">
    <source>
        <dbReference type="EMBL" id="BDZ44360.1"/>
    </source>
</evidence>
<accession>A0ABN6XHS0</accession>
<protein>
    <submittedName>
        <fullName evidence="3">Uncharacterized protein</fullName>
    </submittedName>
</protein>
<proteinExistence type="predicted"/>
<organism evidence="3 4">
    <name type="scientific">Naasia aerilata</name>
    <dbReference type="NCBI Taxonomy" id="1162966"/>
    <lineage>
        <taxon>Bacteria</taxon>
        <taxon>Bacillati</taxon>
        <taxon>Actinomycetota</taxon>
        <taxon>Actinomycetes</taxon>
        <taxon>Micrococcales</taxon>
        <taxon>Microbacteriaceae</taxon>
        <taxon>Naasia</taxon>
    </lineage>
</organism>
<keyword evidence="4" id="KW-1185">Reference proteome</keyword>
<feature type="chain" id="PRO_5045981892" evidence="2">
    <location>
        <begin position="35"/>
        <end position="187"/>
    </location>
</feature>
<feature type="region of interest" description="Disordered" evidence="1">
    <location>
        <begin position="50"/>
        <end position="187"/>
    </location>
</feature>
<sequence>MVFSWFTGLGLAAKIAIGATVMAVGAVGAGAAQALPTPIQQSFNDIVGTVSTDDETPAVDGDATDDGTTIPDTTTDDGTTVDPTVPVVGDDDGTADQGKTEHATAVTEAAHDDSTQGREHGEAVSEAAHQNRGHGADDAADEGDDDSAGEVESGDDDGGATVSDDSDSGSSNSGPGNSGHGGGKGKN</sequence>
<feature type="signal peptide" evidence="2">
    <location>
        <begin position="1"/>
        <end position="34"/>
    </location>
</feature>
<evidence type="ECO:0000256" key="2">
    <source>
        <dbReference type="SAM" id="SignalP"/>
    </source>
</evidence>
<gene>
    <name evidence="3" type="ORF">GCM10025866_02690</name>
</gene>
<feature type="compositionally biased region" description="Gly residues" evidence="1">
    <location>
        <begin position="176"/>
        <end position="187"/>
    </location>
</feature>
<feature type="compositionally biased region" description="Basic and acidic residues" evidence="1">
    <location>
        <begin position="109"/>
        <end position="123"/>
    </location>
</feature>
<feature type="compositionally biased region" description="Acidic residues" evidence="1">
    <location>
        <begin position="138"/>
        <end position="158"/>
    </location>
</feature>
<reference evidence="4" key="1">
    <citation type="journal article" date="2019" name="Int. J. Syst. Evol. Microbiol.">
        <title>The Global Catalogue of Microorganisms (GCM) 10K type strain sequencing project: providing services to taxonomists for standard genome sequencing and annotation.</title>
        <authorList>
            <consortium name="The Broad Institute Genomics Platform"/>
            <consortium name="The Broad Institute Genome Sequencing Center for Infectious Disease"/>
            <person name="Wu L."/>
            <person name="Ma J."/>
        </authorList>
    </citation>
    <scope>NUCLEOTIDE SEQUENCE [LARGE SCALE GENOMIC DNA]</scope>
    <source>
        <strain evidence="4">NBRC 108725</strain>
    </source>
</reference>